<dbReference type="InterPro" id="IPR013767">
    <property type="entry name" value="PAS_fold"/>
</dbReference>
<evidence type="ECO:0000259" key="5">
    <source>
        <dbReference type="PROSITE" id="PS50883"/>
    </source>
</evidence>
<dbReference type="InterPro" id="IPR035919">
    <property type="entry name" value="EAL_sf"/>
</dbReference>
<dbReference type="PROSITE" id="PS50887">
    <property type="entry name" value="GGDEF"/>
    <property type="match status" value="1"/>
</dbReference>
<dbReference type="Proteomes" id="UP000006365">
    <property type="component" value="Chromosome"/>
</dbReference>
<dbReference type="InterPro" id="IPR001789">
    <property type="entry name" value="Sig_transdc_resp-reg_receiver"/>
</dbReference>
<dbReference type="InterPro" id="IPR043128">
    <property type="entry name" value="Rev_trsase/Diguanyl_cyclase"/>
</dbReference>
<dbReference type="PROSITE" id="PS50110">
    <property type="entry name" value="RESPONSE_REGULATORY"/>
    <property type="match status" value="1"/>
</dbReference>
<protein>
    <submittedName>
        <fullName evidence="7">Response regulator receiver modulated diguanylate cyclase/phosphodiesterase with PAS/PAC sensor(S)</fullName>
    </submittedName>
</protein>
<feature type="modified residue" description="4-aspartylphosphate" evidence="1">
    <location>
        <position position="650"/>
    </location>
</feature>
<sequence length="723" mass="80560">MTNGQYPPHATGAPAQATPPRPLPGQEAAGARLLAQALDRTTAGIIITDADGVVQYANQRQCEQSGYALDEILGHNTSLFQSGNTPIEVYQHLWTTIKGGREWQGKLLNRRKNGELYWEFNYISPMLDDRGQPLGYFALKREVLHGQDTVSGEDGLPRSIDPLTGLLNRPTFHDRVDQAIRRRLEGSGATNTTLIVAYLDIDRFHTFNEVIGHTLADSLMVEVANRIGQAVRRDDILARLGGDEFAVLFEHARDEASYTTLINRILQQIRQPVVTPQCELVVTASIGIACYPRDGDDTVSLLNNARTAMRLAKQEGGDNYCFFQPLNKPVTIDQLDMASQLRFAVERNELVLHYQPQISLISGEIVGVEALVRWNRPNSGMVPPGVFIPIAEETGLIVGIGEWVLQQAIAQILAWQREGLPPVKVAVNLAANHFHNPLLPGLIDRLLDESGIEPHLLELELTESTMMRNVVRVKQIVDQLKIRGVCLSLDDFGTGHSSLAYLSQFPIDLLKIDRSFVTDVTTNPTNASIVAATVAMTHKLGKNVIAEGVETEAQLAFLRRLHCDQMQGFLFSRPRPAEEIGVMLREGQRWQFKVEEAGQKHLLLVDDDPLVVRGLRRVFYRSGYQVHTATSGEEALEIMATIPVQVIISDQLMPGMTGIQLLGRVKRIHPDAVRIILSGYAELGTVTEAINHGEVWKYLMKPWSDDLLRQVVQQAFRHWEKGD</sequence>
<evidence type="ECO:0000259" key="3">
    <source>
        <dbReference type="PROSITE" id="PS50110"/>
    </source>
</evidence>
<feature type="domain" description="GGDEF" evidence="6">
    <location>
        <begin position="192"/>
        <end position="325"/>
    </location>
</feature>
<dbReference type="SUPFAM" id="SSF141868">
    <property type="entry name" value="EAL domain-like"/>
    <property type="match status" value="1"/>
</dbReference>
<evidence type="ECO:0000256" key="1">
    <source>
        <dbReference type="PROSITE-ProRule" id="PRU00169"/>
    </source>
</evidence>
<evidence type="ECO:0000256" key="2">
    <source>
        <dbReference type="SAM" id="MobiDB-lite"/>
    </source>
</evidence>
<dbReference type="Pfam" id="PF00990">
    <property type="entry name" value="GGDEF"/>
    <property type="match status" value="1"/>
</dbReference>
<feature type="domain" description="PAS" evidence="4">
    <location>
        <begin position="30"/>
        <end position="76"/>
    </location>
</feature>
<name>A0A7U4DMW6_DESPD</name>
<feature type="domain" description="Response regulatory" evidence="3">
    <location>
        <begin position="601"/>
        <end position="716"/>
    </location>
</feature>
<dbReference type="RefSeq" id="WP_015722865.1">
    <property type="nucleotide sequence ID" value="NC_014972.1"/>
</dbReference>
<dbReference type="SMART" id="SM00448">
    <property type="entry name" value="REC"/>
    <property type="match status" value="1"/>
</dbReference>
<dbReference type="PANTHER" id="PTHR44757:SF2">
    <property type="entry name" value="BIOFILM ARCHITECTURE MAINTENANCE PROTEIN MBAA"/>
    <property type="match status" value="1"/>
</dbReference>
<dbReference type="Gene3D" id="3.30.450.20">
    <property type="entry name" value="PAS domain"/>
    <property type="match status" value="1"/>
</dbReference>
<dbReference type="SUPFAM" id="SSF52172">
    <property type="entry name" value="CheY-like"/>
    <property type="match status" value="1"/>
</dbReference>
<dbReference type="InterPro" id="IPR011006">
    <property type="entry name" value="CheY-like_superfamily"/>
</dbReference>
<dbReference type="InterPro" id="IPR029787">
    <property type="entry name" value="Nucleotide_cyclase"/>
</dbReference>
<feature type="region of interest" description="Disordered" evidence="2">
    <location>
        <begin position="1"/>
        <end position="26"/>
    </location>
</feature>
<dbReference type="Gene3D" id="3.20.20.450">
    <property type="entry name" value="EAL domain"/>
    <property type="match status" value="1"/>
</dbReference>
<dbReference type="Gene3D" id="3.40.50.2300">
    <property type="match status" value="1"/>
</dbReference>
<dbReference type="InterPro" id="IPR000014">
    <property type="entry name" value="PAS"/>
</dbReference>
<evidence type="ECO:0000313" key="8">
    <source>
        <dbReference type="Proteomes" id="UP000006365"/>
    </source>
</evidence>
<accession>A0A7U4DMW6</accession>
<dbReference type="AlphaFoldDB" id="A0A7U4DMW6"/>
<keyword evidence="8" id="KW-1185">Reference proteome</keyword>
<dbReference type="CDD" id="cd01949">
    <property type="entry name" value="GGDEF"/>
    <property type="match status" value="1"/>
</dbReference>
<dbReference type="Pfam" id="PF00563">
    <property type="entry name" value="EAL"/>
    <property type="match status" value="1"/>
</dbReference>
<dbReference type="PANTHER" id="PTHR44757">
    <property type="entry name" value="DIGUANYLATE CYCLASE DGCP"/>
    <property type="match status" value="1"/>
</dbReference>
<proteinExistence type="predicted"/>
<dbReference type="NCBIfam" id="TIGR00254">
    <property type="entry name" value="GGDEF"/>
    <property type="match status" value="1"/>
</dbReference>
<keyword evidence="1" id="KW-0597">Phosphoprotein</keyword>
<dbReference type="Pfam" id="PF00072">
    <property type="entry name" value="Response_reg"/>
    <property type="match status" value="1"/>
</dbReference>
<dbReference type="Pfam" id="PF00989">
    <property type="entry name" value="PAS"/>
    <property type="match status" value="1"/>
</dbReference>
<dbReference type="KEGG" id="dpr:Despr_0126"/>
<dbReference type="SMART" id="SM00267">
    <property type="entry name" value="GGDEF"/>
    <property type="match status" value="1"/>
</dbReference>
<evidence type="ECO:0000313" key="7">
    <source>
        <dbReference type="EMBL" id="ADW16317.1"/>
    </source>
</evidence>
<dbReference type="PROSITE" id="PS50112">
    <property type="entry name" value="PAS"/>
    <property type="match status" value="1"/>
</dbReference>
<dbReference type="InterPro" id="IPR035965">
    <property type="entry name" value="PAS-like_dom_sf"/>
</dbReference>
<feature type="domain" description="EAL" evidence="5">
    <location>
        <begin position="334"/>
        <end position="588"/>
    </location>
</feature>
<dbReference type="NCBIfam" id="TIGR00229">
    <property type="entry name" value="sensory_box"/>
    <property type="match status" value="1"/>
</dbReference>
<dbReference type="Gene3D" id="3.30.70.270">
    <property type="match status" value="1"/>
</dbReference>
<dbReference type="PROSITE" id="PS50883">
    <property type="entry name" value="EAL"/>
    <property type="match status" value="1"/>
</dbReference>
<dbReference type="CDD" id="cd17569">
    <property type="entry name" value="REC_HupR-like"/>
    <property type="match status" value="1"/>
</dbReference>
<dbReference type="GO" id="GO:0006355">
    <property type="term" value="P:regulation of DNA-templated transcription"/>
    <property type="evidence" value="ECO:0007669"/>
    <property type="project" value="InterPro"/>
</dbReference>
<reference evidence="7 8" key="1">
    <citation type="journal article" date="2011" name="Stand. Genomic Sci.">
        <title>Complete genome sequence of Desulfobulbus propionicus type strain (1pr3).</title>
        <authorList>
            <person name="Pagani I."/>
            <person name="Lapidus A."/>
            <person name="Nolan M."/>
            <person name="Lucas S."/>
            <person name="Hammon N."/>
            <person name="Deshpande S."/>
            <person name="Cheng J.F."/>
            <person name="Chertkov O."/>
            <person name="Davenport K."/>
            <person name="Tapia R."/>
            <person name="Han C."/>
            <person name="Goodwin L."/>
            <person name="Pitluck S."/>
            <person name="Liolios K."/>
            <person name="Mavromatis K."/>
            <person name="Ivanova N."/>
            <person name="Mikhailova N."/>
            <person name="Pati A."/>
            <person name="Chen A."/>
            <person name="Palaniappan K."/>
            <person name="Land M."/>
            <person name="Hauser L."/>
            <person name="Chang Y.J."/>
            <person name="Jeffries C.D."/>
            <person name="Detter J.C."/>
            <person name="Brambilla E."/>
            <person name="Kannan K.P."/>
            <person name="Djao O.D."/>
            <person name="Rohde M."/>
            <person name="Pukall R."/>
            <person name="Spring S."/>
            <person name="Goker M."/>
            <person name="Sikorski J."/>
            <person name="Woyke T."/>
            <person name="Bristow J."/>
            <person name="Eisen J.A."/>
            <person name="Markowitz V."/>
            <person name="Hugenholtz P."/>
            <person name="Kyrpides N.C."/>
            <person name="Klenk H.P."/>
        </authorList>
    </citation>
    <scope>NUCLEOTIDE SEQUENCE [LARGE SCALE GENOMIC DNA]</scope>
    <source>
        <strain evidence="8">ATCC 33891 / DSM 2032 / 1pr3</strain>
    </source>
</reference>
<gene>
    <name evidence="7" type="ordered locus">Despr_0126</name>
</gene>
<dbReference type="FunFam" id="3.20.20.450:FF:000001">
    <property type="entry name" value="Cyclic di-GMP phosphodiesterase yahA"/>
    <property type="match status" value="1"/>
</dbReference>
<dbReference type="InterPro" id="IPR001633">
    <property type="entry name" value="EAL_dom"/>
</dbReference>
<dbReference type="InterPro" id="IPR052155">
    <property type="entry name" value="Biofilm_reg_signaling"/>
</dbReference>
<dbReference type="InterPro" id="IPR000160">
    <property type="entry name" value="GGDEF_dom"/>
</dbReference>
<dbReference type="SMART" id="SM00091">
    <property type="entry name" value="PAS"/>
    <property type="match status" value="1"/>
</dbReference>
<dbReference type="GO" id="GO:0000160">
    <property type="term" value="P:phosphorelay signal transduction system"/>
    <property type="evidence" value="ECO:0007669"/>
    <property type="project" value="InterPro"/>
</dbReference>
<dbReference type="CDD" id="cd00130">
    <property type="entry name" value="PAS"/>
    <property type="match status" value="1"/>
</dbReference>
<dbReference type="SUPFAM" id="SSF55785">
    <property type="entry name" value="PYP-like sensor domain (PAS domain)"/>
    <property type="match status" value="1"/>
</dbReference>
<dbReference type="EMBL" id="CP002364">
    <property type="protein sequence ID" value="ADW16317.1"/>
    <property type="molecule type" value="Genomic_DNA"/>
</dbReference>
<dbReference type="SMART" id="SM00052">
    <property type="entry name" value="EAL"/>
    <property type="match status" value="1"/>
</dbReference>
<dbReference type="SUPFAM" id="SSF55073">
    <property type="entry name" value="Nucleotide cyclase"/>
    <property type="match status" value="1"/>
</dbReference>
<organism evidence="7 8">
    <name type="scientific">Desulfobulbus propionicus (strain ATCC 33891 / DSM 2032 / VKM B-1956 / 1pr3)</name>
    <dbReference type="NCBI Taxonomy" id="577650"/>
    <lineage>
        <taxon>Bacteria</taxon>
        <taxon>Pseudomonadati</taxon>
        <taxon>Thermodesulfobacteriota</taxon>
        <taxon>Desulfobulbia</taxon>
        <taxon>Desulfobulbales</taxon>
        <taxon>Desulfobulbaceae</taxon>
        <taxon>Desulfobulbus</taxon>
    </lineage>
</organism>
<dbReference type="CDD" id="cd01948">
    <property type="entry name" value="EAL"/>
    <property type="match status" value="1"/>
</dbReference>
<evidence type="ECO:0000259" key="6">
    <source>
        <dbReference type="PROSITE" id="PS50887"/>
    </source>
</evidence>
<evidence type="ECO:0000259" key="4">
    <source>
        <dbReference type="PROSITE" id="PS50112"/>
    </source>
</evidence>